<feature type="compositionally biased region" description="Basic and acidic residues" evidence="7">
    <location>
        <begin position="1"/>
        <end position="12"/>
    </location>
</feature>
<dbReference type="InterPro" id="IPR015424">
    <property type="entry name" value="PyrdxlP-dep_Trfase"/>
</dbReference>
<feature type="domain" description="Aminotransferase class I/classII large" evidence="8">
    <location>
        <begin position="77"/>
        <end position="404"/>
    </location>
</feature>
<proteinExistence type="inferred from homology"/>
<accession>A0A561ERI2</accession>
<feature type="region of interest" description="Disordered" evidence="7">
    <location>
        <begin position="1"/>
        <end position="20"/>
    </location>
</feature>
<dbReference type="PANTHER" id="PTHR42790">
    <property type="entry name" value="AMINOTRANSFERASE"/>
    <property type="match status" value="1"/>
</dbReference>
<name>A0A561ERI2_9ACTN</name>
<keyword evidence="10" id="KW-1185">Reference proteome</keyword>
<comment type="subunit">
    <text evidence="3">Homodimer.</text>
</comment>
<dbReference type="FunFam" id="3.40.640.10:FF:000053">
    <property type="entry name" value="Aminotransferase, class I"/>
    <property type="match status" value="1"/>
</dbReference>
<gene>
    <name evidence="9" type="ORF">FB465_3268</name>
</gene>
<dbReference type="CDD" id="cd00609">
    <property type="entry name" value="AAT_like"/>
    <property type="match status" value="1"/>
</dbReference>
<evidence type="ECO:0000256" key="2">
    <source>
        <dbReference type="ARBA" id="ARBA00007441"/>
    </source>
</evidence>
<sequence>MNVRRHLPERSPRMPTSPPVLTDLLARRTRFARSDAIRDILAAGAAPGVLSMAGGLPAPDTFPTEELARILDRVLTESAAAALQYSPTEGVPAMREVLARLASATGAPVTADRVLVTGGSQQGLDLVAGILLEEGDVVALDDPSYLGAVQSFRRAGARLLPIPSDADGMDTDALEERLTAGARCKVVYVVPHFHNPSGAVLSVHRRRHLAALAEKFGFVIVEDDPYADLAFDGTRQPSVDMLSERVVRLMSLSKTLCPGLRVGGLVAPASLVPELAGAKQCADLQTNTLGQHVLARLLADPGFLPGHVARLQDFYRGRAGHLSGLIESRLPWLDFERPRGGLFFWCTVTAPGIDSGSLARTALAEGVAVVPGAPFCIERDGSRNLRLSFATLTEAQLLSAVDRLSAAFEKASVALESHR</sequence>
<dbReference type="AlphaFoldDB" id="A0A561ERI2"/>
<evidence type="ECO:0000313" key="9">
    <source>
        <dbReference type="EMBL" id="TWE18218.1"/>
    </source>
</evidence>
<reference evidence="9 10" key="1">
    <citation type="submission" date="2019-06" db="EMBL/GenBank/DDBJ databases">
        <title>Sequencing the genomes of 1000 actinobacteria strains.</title>
        <authorList>
            <person name="Klenk H.-P."/>
        </authorList>
    </citation>
    <scope>NUCLEOTIDE SEQUENCE [LARGE SCALE GENOMIC DNA]</scope>
    <source>
        <strain evidence="9 10">DSM 41649</strain>
    </source>
</reference>
<organism evidence="9 10">
    <name type="scientific">Kitasatospora atroaurantiaca</name>
    <dbReference type="NCBI Taxonomy" id="285545"/>
    <lineage>
        <taxon>Bacteria</taxon>
        <taxon>Bacillati</taxon>
        <taxon>Actinomycetota</taxon>
        <taxon>Actinomycetes</taxon>
        <taxon>Kitasatosporales</taxon>
        <taxon>Streptomycetaceae</taxon>
        <taxon>Kitasatospora</taxon>
    </lineage>
</organism>
<evidence type="ECO:0000256" key="3">
    <source>
        <dbReference type="ARBA" id="ARBA00011738"/>
    </source>
</evidence>
<dbReference type="Gene3D" id="3.40.640.10">
    <property type="entry name" value="Type I PLP-dependent aspartate aminotransferase-like (Major domain)"/>
    <property type="match status" value="1"/>
</dbReference>
<comment type="similarity">
    <text evidence="2">Belongs to the class-I pyridoxal-phosphate-dependent aminotransferase family.</text>
</comment>
<dbReference type="Proteomes" id="UP000318416">
    <property type="component" value="Unassembled WGS sequence"/>
</dbReference>
<keyword evidence="5" id="KW-0808">Transferase</keyword>
<dbReference type="InterPro" id="IPR004839">
    <property type="entry name" value="Aminotransferase_I/II_large"/>
</dbReference>
<dbReference type="PANTHER" id="PTHR42790:SF19">
    <property type="entry name" value="KYNURENINE_ALPHA-AMINOADIPATE AMINOTRANSFERASE, MITOCHONDRIAL"/>
    <property type="match status" value="1"/>
</dbReference>
<dbReference type="EMBL" id="VIVR01000001">
    <property type="protein sequence ID" value="TWE18218.1"/>
    <property type="molecule type" value="Genomic_DNA"/>
</dbReference>
<keyword evidence="4" id="KW-0032">Aminotransferase</keyword>
<dbReference type="InterPro" id="IPR050859">
    <property type="entry name" value="Class-I_PLP-dep_aminotransf"/>
</dbReference>
<protein>
    <submittedName>
        <fullName evidence="9">2-aminoadipate transaminase</fullName>
    </submittedName>
</protein>
<dbReference type="GO" id="GO:1901605">
    <property type="term" value="P:alpha-amino acid metabolic process"/>
    <property type="evidence" value="ECO:0007669"/>
    <property type="project" value="TreeGrafter"/>
</dbReference>
<evidence type="ECO:0000256" key="1">
    <source>
        <dbReference type="ARBA" id="ARBA00001933"/>
    </source>
</evidence>
<evidence type="ECO:0000259" key="8">
    <source>
        <dbReference type="Pfam" id="PF00155"/>
    </source>
</evidence>
<comment type="caution">
    <text evidence="9">The sequence shown here is derived from an EMBL/GenBank/DDBJ whole genome shotgun (WGS) entry which is preliminary data.</text>
</comment>
<comment type="cofactor">
    <cofactor evidence="1">
        <name>pyridoxal 5'-phosphate</name>
        <dbReference type="ChEBI" id="CHEBI:597326"/>
    </cofactor>
</comment>
<evidence type="ECO:0000313" key="10">
    <source>
        <dbReference type="Proteomes" id="UP000318416"/>
    </source>
</evidence>
<dbReference type="Gene3D" id="3.90.1150.10">
    <property type="entry name" value="Aspartate Aminotransferase, domain 1"/>
    <property type="match status" value="1"/>
</dbReference>
<dbReference type="GO" id="GO:0008483">
    <property type="term" value="F:transaminase activity"/>
    <property type="evidence" value="ECO:0007669"/>
    <property type="project" value="UniProtKB-KW"/>
</dbReference>
<keyword evidence="6" id="KW-0663">Pyridoxal phosphate</keyword>
<evidence type="ECO:0000256" key="6">
    <source>
        <dbReference type="ARBA" id="ARBA00022898"/>
    </source>
</evidence>
<evidence type="ECO:0000256" key="7">
    <source>
        <dbReference type="SAM" id="MobiDB-lite"/>
    </source>
</evidence>
<dbReference type="Pfam" id="PF00155">
    <property type="entry name" value="Aminotran_1_2"/>
    <property type="match status" value="1"/>
</dbReference>
<dbReference type="GO" id="GO:0030170">
    <property type="term" value="F:pyridoxal phosphate binding"/>
    <property type="evidence" value="ECO:0007669"/>
    <property type="project" value="InterPro"/>
</dbReference>
<dbReference type="InterPro" id="IPR015421">
    <property type="entry name" value="PyrdxlP-dep_Trfase_major"/>
</dbReference>
<dbReference type="InterPro" id="IPR015422">
    <property type="entry name" value="PyrdxlP-dep_Trfase_small"/>
</dbReference>
<evidence type="ECO:0000256" key="5">
    <source>
        <dbReference type="ARBA" id="ARBA00022679"/>
    </source>
</evidence>
<dbReference type="SUPFAM" id="SSF53383">
    <property type="entry name" value="PLP-dependent transferases"/>
    <property type="match status" value="1"/>
</dbReference>
<evidence type="ECO:0000256" key="4">
    <source>
        <dbReference type="ARBA" id="ARBA00022576"/>
    </source>
</evidence>